<keyword evidence="7 9" id="KW-1133">Transmembrane helix</keyword>
<gene>
    <name evidence="10" type="ORF">PN838_09400</name>
</gene>
<keyword evidence="5" id="KW-0169">Cobalamin biosynthesis</keyword>
<comment type="similarity">
    <text evidence="3">Belongs to the CobD/CbiB family.</text>
</comment>
<evidence type="ECO:0000256" key="1">
    <source>
        <dbReference type="ARBA" id="ARBA00004651"/>
    </source>
</evidence>
<evidence type="ECO:0000313" key="10">
    <source>
        <dbReference type="EMBL" id="MDC2888949.1"/>
    </source>
</evidence>
<evidence type="ECO:0000256" key="4">
    <source>
        <dbReference type="ARBA" id="ARBA00022475"/>
    </source>
</evidence>
<feature type="transmembrane region" description="Helical" evidence="9">
    <location>
        <begin position="61"/>
        <end position="89"/>
    </location>
</feature>
<evidence type="ECO:0000256" key="2">
    <source>
        <dbReference type="ARBA" id="ARBA00004953"/>
    </source>
</evidence>
<dbReference type="PANTHER" id="PTHR34308">
    <property type="entry name" value="COBALAMIN BIOSYNTHESIS PROTEIN CBIB"/>
    <property type="match status" value="1"/>
</dbReference>
<keyword evidence="8 9" id="KW-0472">Membrane</keyword>
<proteinExistence type="inferred from homology"/>
<keyword evidence="6 9" id="KW-0812">Transmembrane</keyword>
<sequence>MSLSTHTRVFQQLRPLLENNQKSAARTLLATITIWDTTKLSLLGINKLILELLIFRFVHGWLFPLIAFGLFGAAGSLLYIAIVATQFAWLSYDKKISDFGQFSTRMLDTLSFIPSLFLAPMFSVFCSSPGWLNTFSNTKKQWTENRGSLTHLLWLAIVSAGCKCELAGPLMLNDHKVPRPRINFAKAIGPEHITQLLNWIVRFKIFTLTLLVTVLLIIGLK</sequence>
<dbReference type="EMBL" id="JAQOMS010000002">
    <property type="protein sequence ID" value="MDC2888949.1"/>
    <property type="molecule type" value="Genomic_DNA"/>
</dbReference>
<keyword evidence="4" id="KW-1003">Cell membrane</keyword>
<dbReference type="Proteomes" id="UP001528411">
    <property type="component" value="Unassembled WGS sequence"/>
</dbReference>
<protein>
    <submittedName>
        <fullName evidence="10">Cobalamin biosynthesis protein</fullName>
    </submittedName>
</protein>
<dbReference type="Pfam" id="PF03186">
    <property type="entry name" value="CobD_Cbib"/>
    <property type="match status" value="1"/>
</dbReference>
<organism evidence="10 11">
    <name type="scientific">Psychrosphaera algicola</name>
    <dbReference type="NCBI Taxonomy" id="3023714"/>
    <lineage>
        <taxon>Bacteria</taxon>
        <taxon>Pseudomonadati</taxon>
        <taxon>Pseudomonadota</taxon>
        <taxon>Gammaproteobacteria</taxon>
        <taxon>Alteromonadales</taxon>
        <taxon>Pseudoalteromonadaceae</taxon>
        <taxon>Psychrosphaera</taxon>
    </lineage>
</organism>
<feature type="transmembrane region" description="Helical" evidence="9">
    <location>
        <begin position="199"/>
        <end position="220"/>
    </location>
</feature>
<evidence type="ECO:0000256" key="6">
    <source>
        <dbReference type="ARBA" id="ARBA00022692"/>
    </source>
</evidence>
<comment type="subcellular location">
    <subcellularLocation>
        <location evidence="1">Cell membrane</location>
        <topology evidence="1">Multi-pass membrane protein</topology>
    </subcellularLocation>
</comment>
<feature type="transmembrane region" description="Helical" evidence="9">
    <location>
        <begin position="110"/>
        <end position="132"/>
    </location>
</feature>
<evidence type="ECO:0000256" key="9">
    <source>
        <dbReference type="SAM" id="Phobius"/>
    </source>
</evidence>
<name>A0ABT5FCU6_9GAMM</name>
<dbReference type="RefSeq" id="WP_272180494.1">
    <property type="nucleotide sequence ID" value="NZ_JAQOMS010000002.1"/>
</dbReference>
<evidence type="ECO:0000313" key="11">
    <source>
        <dbReference type="Proteomes" id="UP001528411"/>
    </source>
</evidence>
<evidence type="ECO:0000256" key="5">
    <source>
        <dbReference type="ARBA" id="ARBA00022573"/>
    </source>
</evidence>
<comment type="caution">
    <text evidence="10">The sequence shown here is derived from an EMBL/GenBank/DDBJ whole genome shotgun (WGS) entry which is preliminary data.</text>
</comment>
<dbReference type="PANTHER" id="PTHR34308:SF1">
    <property type="entry name" value="COBALAMIN BIOSYNTHESIS PROTEIN CBIB"/>
    <property type="match status" value="1"/>
</dbReference>
<dbReference type="InterPro" id="IPR004485">
    <property type="entry name" value="Cobalamin_biosynth_CobD/CbiB"/>
</dbReference>
<comment type="pathway">
    <text evidence="2">Cofactor biosynthesis; adenosylcobalamin biosynthesis.</text>
</comment>
<evidence type="ECO:0000256" key="8">
    <source>
        <dbReference type="ARBA" id="ARBA00023136"/>
    </source>
</evidence>
<evidence type="ECO:0000256" key="3">
    <source>
        <dbReference type="ARBA" id="ARBA00006263"/>
    </source>
</evidence>
<evidence type="ECO:0000256" key="7">
    <source>
        <dbReference type="ARBA" id="ARBA00022989"/>
    </source>
</evidence>
<keyword evidence="11" id="KW-1185">Reference proteome</keyword>
<reference evidence="10 11" key="1">
    <citation type="submission" date="2023-01" db="EMBL/GenBank/DDBJ databases">
        <title>Psychrosphaera sp. nov., isolated from marine algae.</title>
        <authorList>
            <person name="Bayburt H."/>
            <person name="Choi B.J."/>
            <person name="Kim J.M."/>
            <person name="Choi D.G."/>
            <person name="Jeon C.O."/>
        </authorList>
    </citation>
    <scope>NUCLEOTIDE SEQUENCE [LARGE SCALE GENOMIC DNA]</scope>
    <source>
        <strain evidence="10 11">G1-22</strain>
    </source>
</reference>
<accession>A0ABT5FCU6</accession>